<proteinExistence type="predicted"/>
<comment type="caution">
    <text evidence="1">The sequence shown here is derived from an EMBL/GenBank/DDBJ whole genome shotgun (WGS) entry which is preliminary data.</text>
</comment>
<organism evidence="1 2">
    <name type="scientific">Streptomyces antioxidans</name>
    <dbReference type="NCBI Taxonomy" id="1507734"/>
    <lineage>
        <taxon>Bacteria</taxon>
        <taxon>Bacillati</taxon>
        <taxon>Actinomycetota</taxon>
        <taxon>Actinomycetes</taxon>
        <taxon>Kitasatosporales</taxon>
        <taxon>Streptomycetaceae</taxon>
        <taxon>Streptomyces</taxon>
    </lineage>
</organism>
<sequence length="121" mass="12175">MSSVLSGIVTLPPDAPAGRAARVVVEVRNVSRSDTPEPIVAAQVLTDVPLSPGGHVPFSVTVAGELIPGDNYGLRVHVDVSGSGVMEDGDLVSAEASPVPAGSTAGLIAPVAIVWRLASDD</sequence>
<evidence type="ECO:0000313" key="1">
    <source>
        <dbReference type="EMBL" id="OPF82108.1"/>
    </source>
</evidence>
<dbReference type="AlphaFoldDB" id="A0A1V4D9F6"/>
<protein>
    <submittedName>
        <fullName evidence="1">Uncharacterized protein</fullName>
    </submittedName>
</protein>
<dbReference type="Proteomes" id="UP000033615">
    <property type="component" value="Unassembled WGS sequence"/>
</dbReference>
<keyword evidence="2" id="KW-1185">Reference proteome</keyword>
<reference evidence="1" key="1">
    <citation type="submission" date="2016-12" db="EMBL/GenBank/DDBJ databases">
        <title>Genome sequence of Streptomyces antioxidans MUSC 164.</title>
        <authorList>
            <person name="Lee L.-H."/>
            <person name="Ser H.-L."/>
        </authorList>
    </citation>
    <scope>NUCLEOTIDE SEQUENCE [LARGE SCALE GENOMIC DNA]</scope>
    <source>
        <strain evidence="1">MUSC 164</strain>
    </source>
</reference>
<dbReference type="RefSeq" id="WP_046088868.1">
    <property type="nucleotide sequence ID" value="NZ_LAKD02000015.1"/>
</dbReference>
<dbReference type="OrthoDB" id="4247246at2"/>
<name>A0A1V4D9F6_9ACTN</name>
<gene>
    <name evidence="1" type="ORF">VT50_0208360</name>
</gene>
<evidence type="ECO:0000313" key="2">
    <source>
        <dbReference type="Proteomes" id="UP000033615"/>
    </source>
</evidence>
<dbReference type="EMBL" id="LAKD02000015">
    <property type="protein sequence ID" value="OPF82108.1"/>
    <property type="molecule type" value="Genomic_DNA"/>
</dbReference>
<accession>A0A1V4D9F6</accession>